<evidence type="ECO:0000313" key="14">
    <source>
        <dbReference type="RefSeq" id="XP_008542199.2"/>
    </source>
</evidence>
<dbReference type="Pfam" id="PF00001">
    <property type="entry name" value="7tm_1"/>
    <property type="match status" value="1"/>
</dbReference>
<accession>A0ABM2FLE2</accession>
<keyword evidence="13" id="KW-1185">Reference proteome</keyword>
<evidence type="ECO:0000256" key="4">
    <source>
        <dbReference type="ARBA" id="ARBA00022989"/>
    </source>
</evidence>
<keyword evidence="5 9" id="KW-0297">G-protein coupled receptor</keyword>
<keyword evidence="8 9" id="KW-0807">Transducer</keyword>
<dbReference type="InterPro" id="IPR000276">
    <property type="entry name" value="GPCR_Rhodpsn"/>
</dbReference>
<evidence type="ECO:0000256" key="9">
    <source>
        <dbReference type="RuleBase" id="RU000688"/>
    </source>
</evidence>
<feature type="transmembrane region" description="Helical" evidence="11">
    <location>
        <begin position="271"/>
        <end position="294"/>
    </location>
</feature>
<dbReference type="InterPro" id="IPR017452">
    <property type="entry name" value="GPCR_Rhodpsn_7TM"/>
</dbReference>
<evidence type="ECO:0000256" key="5">
    <source>
        <dbReference type="ARBA" id="ARBA00023040"/>
    </source>
</evidence>
<dbReference type="Proteomes" id="UP001652662">
    <property type="component" value="Chromosome 11"/>
</dbReference>
<comment type="similarity">
    <text evidence="9">Belongs to the G-protein coupled receptor 1 family.</text>
</comment>
<dbReference type="PANTHER" id="PTHR11334">
    <property type="entry name" value="MAS-RELATED G-PROTEIN COUPLED RECEPTOR"/>
    <property type="match status" value="1"/>
</dbReference>
<feature type="transmembrane region" description="Helical" evidence="11">
    <location>
        <begin position="199"/>
        <end position="223"/>
    </location>
</feature>
<evidence type="ECO:0000313" key="13">
    <source>
        <dbReference type="Proteomes" id="UP001652662"/>
    </source>
</evidence>
<keyword evidence="4 11" id="KW-1133">Transmembrane helix</keyword>
<reference evidence="14 15" key="1">
    <citation type="submission" date="2025-05" db="UniProtKB">
        <authorList>
            <consortium name="RefSeq"/>
        </authorList>
    </citation>
    <scope>IDENTIFICATION</scope>
    <source>
        <tissue evidence="14 15">Blood</tissue>
    </source>
</reference>
<keyword evidence="3 9" id="KW-0812">Transmembrane</keyword>
<feature type="region of interest" description="Disordered" evidence="10">
    <location>
        <begin position="1"/>
        <end position="33"/>
    </location>
</feature>
<feature type="transmembrane region" description="Helical" evidence="11">
    <location>
        <begin position="89"/>
        <end position="112"/>
    </location>
</feature>
<dbReference type="CDD" id="cd14973">
    <property type="entry name" value="7tmA_Mrgpr"/>
    <property type="match status" value="1"/>
</dbReference>
<dbReference type="Gene3D" id="1.20.1070.10">
    <property type="entry name" value="Rhodopsin 7-helix transmembrane proteins"/>
    <property type="match status" value="1"/>
</dbReference>
<feature type="transmembrane region" description="Helical" evidence="11">
    <location>
        <begin position="55"/>
        <end position="77"/>
    </location>
</feature>
<evidence type="ECO:0000256" key="10">
    <source>
        <dbReference type="SAM" id="MobiDB-lite"/>
    </source>
</evidence>
<feature type="transmembrane region" description="Helical" evidence="11">
    <location>
        <begin position="168"/>
        <end position="193"/>
    </location>
</feature>
<dbReference type="PANTHER" id="PTHR11334:SF29">
    <property type="entry name" value="MAS-RELATED G-PROTEIN COUPLED RECEPTOR MEMBER X2"/>
    <property type="match status" value="1"/>
</dbReference>
<evidence type="ECO:0000256" key="7">
    <source>
        <dbReference type="ARBA" id="ARBA00023170"/>
    </source>
</evidence>
<dbReference type="InterPro" id="IPR026234">
    <property type="entry name" value="MRGPCRFAMILY"/>
</dbReference>
<evidence type="ECO:0000256" key="1">
    <source>
        <dbReference type="ARBA" id="ARBA00004651"/>
    </source>
</evidence>
<dbReference type="PROSITE" id="PS00237">
    <property type="entry name" value="G_PROTEIN_RECEP_F1_1"/>
    <property type="match status" value="1"/>
</dbReference>
<protein>
    <submittedName>
        <fullName evidence="14 15">Mas-related G-protein coupled receptor member X4-like</fullName>
    </submittedName>
</protein>
<name>A0ABM2FLE2_EQUPR</name>
<dbReference type="SUPFAM" id="SSF81321">
    <property type="entry name" value="Family A G protein-coupled receptor-like"/>
    <property type="match status" value="1"/>
</dbReference>
<keyword evidence="6 11" id="KW-0472">Membrane</keyword>
<proteinExistence type="inferred from homology"/>
<evidence type="ECO:0000313" key="15">
    <source>
        <dbReference type="RefSeq" id="XP_070420621.1"/>
    </source>
</evidence>
<evidence type="ECO:0000256" key="2">
    <source>
        <dbReference type="ARBA" id="ARBA00022475"/>
    </source>
</evidence>
<keyword evidence="2" id="KW-1003">Cell membrane</keyword>
<evidence type="ECO:0000256" key="11">
    <source>
        <dbReference type="SAM" id="Phobius"/>
    </source>
</evidence>
<evidence type="ECO:0000256" key="3">
    <source>
        <dbReference type="ARBA" id="ARBA00022692"/>
    </source>
</evidence>
<comment type="subcellular location">
    <subcellularLocation>
        <location evidence="1">Cell membrane</location>
        <topology evidence="1">Multi-pass membrane protein</topology>
    </subcellularLocation>
</comment>
<dbReference type="PRINTS" id="PR02108">
    <property type="entry name" value="MRGPCRFAMILY"/>
</dbReference>
<feature type="domain" description="G-protein coupled receptors family 1 profile" evidence="12">
    <location>
        <begin position="69"/>
        <end position="291"/>
    </location>
</feature>
<dbReference type="PROSITE" id="PS50262">
    <property type="entry name" value="G_PROTEIN_RECEP_F1_2"/>
    <property type="match status" value="1"/>
</dbReference>
<evidence type="ECO:0000259" key="12">
    <source>
        <dbReference type="PROSITE" id="PS50262"/>
    </source>
</evidence>
<sequence length="331" mass="36373">MAHEPRNDPTGVSPRPQPWPSHPNNGSELPTAANATAHGTSVDGAHAFSAYENTLFLGIVLVSLCGLVGNGMVIWLLGFRIKRNPFSVYILTLAGADFAFLFCKSVRFLLLVLNRSVAALNLLIRGVTFSSYLGGLSLLMAVSVERCLSVLFPIWYRCRRPAQLSAIACALIWGLSLCPGISVLLCVHFVAFSCDVVNLVYYGMFLLTFLVLCVSSLVLLIRVQCFSMRRQPARLSRIVLLTVLAFLVLGLPLGAGLLAHRLSPSFPYFDILLPILHLLSTLNSGVNPLIYFFMGRQRQQRGRKPLREVLQSALTEDVELSTEEPPSPDDT</sequence>
<dbReference type="RefSeq" id="XP_070420621.1">
    <property type="nucleotide sequence ID" value="XM_070564520.1"/>
</dbReference>
<gene>
    <name evidence="14" type="primary">LOC103567337</name>
    <name evidence="15" type="synonym">LOC139074413</name>
</gene>
<evidence type="ECO:0000256" key="6">
    <source>
        <dbReference type="ARBA" id="ARBA00023136"/>
    </source>
</evidence>
<dbReference type="GeneID" id="103567337"/>
<dbReference type="PRINTS" id="PR00237">
    <property type="entry name" value="GPCRRHODOPSN"/>
</dbReference>
<feature type="transmembrane region" description="Helical" evidence="11">
    <location>
        <begin position="132"/>
        <end position="156"/>
    </location>
</feature>
<feature type="compositionally biased region" description="Polar residues" evidence="10">
    <location>
        <begin position="22"/>
        <end position="33"/>
    </location>
</feature>
<dbReference type="RefSeq" id="XP_008542199.2">
    <property type="nucleotide sequence ID" value="XM_008543977.2"/>
</dbReference>
<feature type="transmembrane region" description="Helical" evidence="11">
    <location>
        <begin position="235"/>
        <end position="259"/>
    </location>
</feature>
<organism evidence="13 14">
    <name type="scientific">Equus przewalskii</name>
    <name type="common">Przewalski's horse</name>
    <name type="synonym">Equus caballus przewalskii</name>
    <dbReference type="NCBI Taxonomy" id="9798"/>
    <lineage>
        <taxon>Eukaryota</taxon>
        <taxon>Metazoa</taxon>
        <taxon>Chordata</taxon>
        <taxon>Craniata</taxon>
        <taxon>Vertebrata</taxon>
        <taxon>Euteleostomi</taxon>
        <taxon>Mammalia</taxon>
        <taxon>Eutheria</taxon>
        <taxon>Laurasiatheria</taxon>
        <taxon>Perissodactyla</taxon>
        <taxon>Equidae</taxon>
        <taxon>Equus</taxon>
    </lineage>
</organism>
<keyword evidence="7 9" id="KW-0675">Receptor</keyword>
<evidence type="ECO:0000256" key="8">
    <source>
        <dbReference type="ARBA" id="ARBA00023224"/>
    </source>
</evidence>